<keyword evidence="2" id="KW-0677">Repeat</keyword>
<accession>A0A4P6XTD4</accession>
<organism evidence="3 4">
    <name type="scientific">Metschnikowia aff. pulcherrima</name>
    <dbReference type="NCBI Taxonomy" id="2163413"/>
    <lineage>
        <taxon>Eukaryota</taxon>
        <taxon>Fungi</taxon>
        <taxon>Dikarya</taxon>
        <taxon>Ascomycota</taxon>
        <taxon>Saccharomycotina</taxon>
        <taxon>Pichiomycetes</taxon>
        <taxon>Metschnikowiaceae</taxon>
        <taxon>Metschnikowia</taxon>
    </lineage>
</organism>
<dbReference type="Gene3D" id="3.80.10.10">
    <property type="entry name" value="Ribonuclease Inhibitor"/>
    <property type="match status" value="3"/>
</dbReference>
<sequence length="638" mass="74640">METDEFLLRWFPKLPWTVIGDVCLYLSLETVSEILLKVPDLKDSIIGHYYSQEIHLIVSPTKRPHFCTLNEQQKELIDIVTYGEIEDFLLENTEIVPRVYKVITRGDFKSMEILLTKFRDRLAQAPRLEIHIENYELAPADVELIFSFSNLGKFQTSETKLKKCFNQLSELLLHLKSMRELVFLGHEIKTWENVHFPPNLSHLDMSWYPDTDVTTVTLPPSLKNLYWNRAGINDRLRWDSARVPFLKTLMLTYNNLTTINVSWLPPTLETIDLSYNNILYFEHDDSNPRWPAGLKSILLNANLIDDVSMSQLSPIEWPPFLEHLRLDQNKLTSFRNFSLLPQYLKYLDLSDNPLRSFLVGANDSGYEFMKFPNSLDTLNLQGCKTLSYAYLEQAEPMFSDKRIHFPANLESLNLSECNIRKLHYFVFPSSLKTLSLAGNRIQDLNTYNLTVESKRIVNWNHMTHLTDLELYYNEIEDLKGWYPPESLRRIDLRCNRIKLLEGNDTPLFSKKASFDFYHLENLNLEQNEISGIDSSFELPRFLIGLNLSRNKLMSFVFSDPIASHENLRRLDLSHNYLERISIADPDQSYSSNLKEFNLSRNACANFQMSVDEFYSVFEKLGLQVVKRKHNIKSEHVFR</sequence>
<dbReference type="PROSITE" id="PS51450">
    <property type="entry name" value="LRR"/>
    <property type="match status" value="4"/>
</dbReference>
<keyword evidence="1" id="KW-0433">Leucine-rich repeat</keyword>
<dbReference type="SUPFAM" id="SSF52058">
    <property type="entry name" value="L domain-like"/>
    <property type="match status" value="1"/>
</dbReference>
<dbReference type="PANTHER" id="PTHR45712:SF22">
    <property type="entry name" value="INSULIN-LIKE GROWTH FACTOR-BINDING PROTEIN COMPLEX ACID LABILE SUBUNIT"/>
    <property type="match status" value="1"/>
</dbReference>
<dbReference type="STRING" id="2163413.A0A4P6XTD4"/>
<keyword evidence="4" id="KW-1185">Reference proteome</keyword>
<dbReference type="SMART" id="SM00365">
    <property type="entry name" value="LRR_SD22"/>
    <property type="match status" value="6"/>
</dbReference>
<evidence type="ECO:0000256" key="1">
    <source>
        <dbReference type="ARBA" id="ARBA00022614"/>
    </source>
</evidence>
<dbReference type="AlphaFoldDB" id="A0A4P6XTD4"/>
<proteinExistence type="predicted"/>
<dbReference type="InterPro" id="IPR001611">
    <property type="entry name" value="Leu-rich_rpt"/>
</dbReference>
<evidence type="ECO:0000313" key="3">
    <source>
        <dbReference type="EMBL" id="QBM90800.1"/>
    </source>
</evidence>
<dbReference type="InterPro" id="IPR050333">
    <property type="entry name" value="SLRP"/>
</dbReference>
<name>A0A4P6XTD4_9ASCO</name>
<gene>
    <name evidence="3" type="primary">MPUL0F03870</name>
    <name evidence="3" type="ORF">METSCH_F03870</name>
</gene>
<dbReference type="Proteomes" id="UP000292447">
    <property type="component" value="Chromosome VI"/>
</dbReference>
<dbReference type="PANTHER" id="PTHR45712">
    <property type="entry name" value="AGAP008170-PA"/>
    <property type="match status" value="1"/>
</dbReference>
<evidence type="ECO:0000313" key="4">
    <source>
        <dbReference type="Proteomes" id="UP000292447"/>
    </source>
</evidence>
<protein>
    <submittedName>
        <fullName evidence="3">Leucine Rich repeat-containing protein</fullName>
    </submittedName>
</protein>
<dbReference type="InterPro" id="IPR032675">
    <property type="entry name" value="LRR_dom_sf"/>
</dbReference>
<reference evidence="4" key="1">
    <citation type="submission" date="2019-03" db="EMBL/GenBank/DDBJ databases">
        <title>Snf2 controls pulcherriminic acid biosynthesis and connects pigmentation and antifungal activity of the yeast Metschnikowia pulcherrima.</title>
        <authorList>
            <person name="Gore-Lloyd D."/>
            <person name="Sumann I."/>
            <person name="Brachmann A.O."/>
            <person name="Schneeberger K."/>
            <person name="Ortiz-Merino R.A."/>
            <person name="Moreno-Beltran M."/>
            <person name="Schlaefli M."/>
            <person name="Kirner P."/>
            <person name="Santos Kron A."/>
            <person name="Wolfe K.H."/>
            <person name="Piel J."/>
            <person name="Ahrens C.H."/>
            <person name="Henk D."/>
            <person name="Freimoser F.M."/>
        </authorList>
    </citation>
    <scope>NUCLEOTIDE SEQUENCE [LARGE SCALE GENOMIC DNA]</scope>
    <source>
        <strain evidence="4">APC 1.2</strain>
    </source>
</reference>
<evidence type="ECO:0000256" key="2">
    <source>
        <dbReference type="ARBA" id="ARBA00022737"/>
    </source>
</evidence>
<dbReference type="EMBL" id="CP034461">
    <property type="protein sequence ID" value="QBM90800.1"/>
    <property type="molecule type" value="Genomic_DNA"/>
</dbReference>
<dbReference type="Pfam" id="PF00560">
    <property type="entry name" value="LRR_1"/>
    <property type="match status" value="1"/>
</dbReference>